<evidence type="ECO:0000259" key="4">
    <source>
        <dbReference type="Pfam" id="PF00501"/>
    </source>
</evidence>
<protein>
    <recommendedName>
        <fullName evidence="4">AMP-dependent synthetase/ligase domain-containing protein</fullName>
    </recommendedName>
</protein>
<evidence type="ECO:0000313" key="6">
    <source>
        <dbReference type="Proteomes" id="UP000214365"/>
    </source>
</evidence>
<dbReference type="InterPro" id="IPR042099">
    <property type="entry name" value="ANL_N_sf"/>
</dbReference>
<organism evidence="5 6">
    <name type="scientific">Talaromyces atroroseus</name>
    <dbReference type="NCBI Taxonomy" id="1441469"/>
    <lineage>
        <taxon>Eukaryota</taxon>
        <taxon>Fungi</taxon>
        <taxon>Dikarya</taxon>
        <taxon>Ascomycota</taxon>
        <taxon>Pezizomycotina</taxon>
        <taxon>Eurotiomycetes</taxon>
        <taxon>Eurotiomycetidae</taxon>
        <taxon>Eurotiales</taxon>
        <taxon>Trichocomaceae</taxon>
        <taxon>Talaromyces</taxon>
        <taxon>Talaromyces sect. Trachyspermi</taxon>
    </lineage>
</organism>
<dbReference type="RefSeq" id="XP_020121068.1">
    <property type="nucleotide sequence ID" value="XM_020265523.1"/>
</dbReference>
<dbReference type="OrthoDB" id="429813at2759"/>
<proteinExistence type="predicted"/>
<evidence type="ECO:0000313" key="5">
    <source>
        <dbReference type="EMBL" id="OKL60947.1"/>
    </source>
</evidence>
<reference evidence="5 6" key="1">
    <citation type="submission" date="2015-06" db="EMBL/GenBank/DDBJ databases">
        <title>Talaromyces atroroseus IBT 11181 draft genome.</title>
        <authorList>
            <person name="Rasmussen K.B."/>
            <person name="Rasmussen S."/>
            <person name="Petersen B."/>
            <person name="Sicheritz-Ponten T."/>
            <person name="Mortensen U.H."/>
            <person name="Thrane U."/>
        </authorList>
    </citation>
    <scope>NUCLEOTIDE SEQUENCE [LARGE SCALE GENOMIC DNA]</scope>
    <source>
        <strain evidence="5 6">IBT 11181</strain>
    </source>
</reference>
<dbReference type="PANTHER" id="PTHR43439:SF2">
    <property type="entry name" value="ENZYME, PUTATIVE (JCVI)-RELATED"/>
    <property type="match status" value="1"/>
</dbReference>
<dbReference type="PANTHER" id="PTHR43439">
    <property type="entry name" value="PHENYLACETATE-COENZYME A LIGASE"/>
    <property type="match status" value="1"/>
</dbReference>
<dbReference type="GeneID" id="31002999"/>
<dbReference type="Pfam" id="PF23562">
    <property type="entry name" value="AMP-binding_C_3"/>
    <property type="match status" value="1"/>
</dbReference>
<dbReference type="STRING" id="1441469.A0A225B4U2"/>
<dbReference type="Pfam" id="PF00501">
    <property type="entry name" value="AMP-binding"/>
    <property type="match status" value="1"/>
</dbReference>
<sequence>MQSTFSKAISRLTSFWRKKGRQTDAKQNKEDDGSSHNEPVTPQEEEREPPSSSLQEDHKSSRKSSSSSYHPHDLKSMPQLIANIVDQHATNNPEKIFASIPFDNDDLSQGFRDITYLDLRKAVDKAAYWIEQTLGVPPKNTHSPDQQADGSSDSKFPTFAFYGGRDLRYSIFVIAAMKTGYKMLSPSLLCAMDAHVYLVKETDCHNLLCVPSTVPLVEEIIAQFQEPQAEKDSPSPYTISNTIVPELLDILPIEKTQEEEDRYYPYNKRWDEACHDPCLIIHTSGSTGMPKIIYYTQRMLANPLFQSLQPPINDQPPLVNEWHGRIFTTVPPFHLLGYAGFLVCPIYFNCVGVMAPPGRLIDANLADEMHRYARLDGGMYHPSLLQDLVRDEHKRQELGKLKVIFYSGSPLETTTGQWLASNFGTVRNLLGSTESFGWPVARVIDPVNDWNYIHFYPTNGLHFEPVGLEGAKDAKKSGKENDENDELYELIVRRTPETETLTNIFLSRPHLTEWPTRDLWKPHSDPAKKGHWLYRGRTDDLVVLSGEIKMYAASLEDKISSAHPLIRTALIGGNQRKWPFLLLELVDSATASPSSATLDDIWSRLEEINNRYTHGSVRLHRSLVLVVDKSRPFVRLAKGSVARNPTYALYKQDIDDLYAAMEK</sequence>
<keyword evidence="1" id="KW-0596">Phosphopantetheine</keyword>
<feature type="compositionally biased region" description="Basic and acidic residues" evidence="3">
    <location>
        <begin position="21"/>
        <end position="35"/>
    </location>
</feature>
<keyword evidence="2" id="KW-0597">Phosphoprotein</keyword>
<keyword evidence="6" id="KW-1185">Reference proteome</keyword>
<evidence type="ECO:0000256" key="3">
    <source>
        <dbReference type="SAM" id="MobiDB-lite"/>
    </source>
</evidence>
<evidence type="ECO:0000256" key="2">
    <source>
        <dbReference type="ARBA" id="ARBA00022553"/>
    </source>
</evidence>
<comment type="caution">
    <text evidence="5">The sequence shown here is derived from an EMBL/GenBank/DDBJ whole genome shotgun (WGS) entry which is preliminary data.</text>
</comment>
<dbReference type="InterPro" id="IPR020845">
    <property type="entry name" value="AMP-binding_CS"/>
</dbReference>
<dbReference type="InterPro" id="IPR051414">
    <property type="entry name" value="Adenylate-forming_Reductase"/>
</dbReference>
<evidence type="ECO:0000256" key="1">
    <source>
        <dbReference type="ARBA" id="ARBA00022450"/>
    </source>
</evidence>
<accession>A0A225B4U2</accession>
<gene>
    <name evidence="5" type="ORF">UA08_03244</name>
</gene>
<dbReference type="PROSITE" id="PS00455">
    <property type="entry name" value="AMP_BINDING"/>
    <property type="match status" value="1"/>
</dbReference>
<dbReference type="EMBL" id="LFMY01000004">
    <property type="protein sequence ID" value="OKL60947.1"/>
    <property type="molecule type" value="Genomic_DNA"/>
</dbReference>
<dbReference type="InterPro" id="IPR000873">
    <property type="entry name" value="AMP-dep_synth/lig_dom"/>
</dbReference>
<dbReference type="SUPFAM" id="SSF56801">
    <property type="entry name" value="Acetyl-CoA synthetase-like"/>
    <property type="match status" value="1"/>
</dbReference>
<dbReference type="Proteomes" id="UP000214365">
    <property type="component" value="Unassembled WGS sequence"/>
</dbReference>
<feature type="domain" description="AMP-dependent synthetase/ligase" evidence="4">
    <location>
        <begin position="87"/>
        <end position="450"/>
    </location>
</feature>
<name>A0A225B4U2_TALAT</name>
<dbReference type="AlphaFoldDB" id="A0A225B4U2"/>
<dbReference type="Gene3D" id="3.40.50.12780">
    <property type="entry name" value="N-terminal domain of ligase-like"/>
    <property type="match status" value="1"/>
</dbReference>
<feature type="region of interest" description="Disordered" evidence="3">
    <location>
        <begin position="16"/>
        <end position="73"/>
    </location>
</feature>